<sequence length="149" mass="16624">MFVQIAIGSVMMLLTVGIAALSAWAIEVTFAKLNPWMLRQPHRPKLMLMVVFAALWALAMVTAGVWLWAFCFRLLDVFHTMEESVYFSLVSFTTLGYGDILLSHKWRILGGMAAANGLLNVGLLTALLVEVIRQVRRSQIEARGGLERS</sequence>
<reference evidence="4" key="1">
    <citation type="submission" date="2013-04" db="EMBL/GenBank/DDBJ databases">
        <title>Thioclava sp. 13D2W-2 Genome Sequencing.</title>
        <authorList>
            <person name="Lai Q."/>
            <person name="Li G."/>
            <person name="Shao Z."/>
        </authorList>
    </citation>
    <scope>NUCLEOTIDE SEQUENCE [LARGE SCALE GENOMIC DNA]</scope>
    <source>
        <strain evidence="4">13D2W-2</strain>
    </source>
</reference>
<accession>A0A085TRG4</accession>
<evidence type="ECO:0000259" key="2">
    <source>
        <dbReference type="Pfam" id="PF07885"/>
    </source>
</evidence>
<gene>
    <name evidence="3" type="ORF">DW2_18639</name>
</gene>
<dbReference type="STRING" id="1317124.DW2_18639"/>
<dbReference type="AlphaFoldDB" id="A0A085TRG4"/>
<evidence type="ECO:0000313" key="4">
    <source>
        <dbReference type="Proteomes" id="UP000028607"/>
    </source>
</evidence>
<dbReference type="Pfam" id="PF07885">
    <property type="entry name" value="Ion_trans_2"/>
    <property type="match status" value="1"/>
</dbReference>
<reference evidence="3 4" key="2">
    <citation type="journal article" date="2015" name="Antonie Van Leeuwenhoek">
        <title>Thioclava indica sp. nov., isolated from surface seawater of the Indian Ocean.</title>
        <authorList>
            <person name="Liu Y."/>
            <person name="Lai Q."/>
            <person name="Du J."/>
            <person name="Xu H."/>
            <person name="Jiang L."/>
            <person name="Shao Z."/>
        </authorList>
    </citation>
    <scope>NUCLEOTIDE SEQUENCE [LARGE SCALE GENOMIC DNA]</scope>
    <source>
        <strain evidence="3 4">13D2W-2</strain>
    </source>
</reference>
<evidence type="ECO:0000313" key="3">
    <source>
        <dbReference type="EMBL" id="KFE33311.1"/>
    </source>
</evidence>
<dbReference type="PATRIC" id="fig|1317124.6.peg.3738"/>
<dbReference type="OrthoDB" id="2974133at2"/>
<comment type="caution">
    <text evidence="3">The sequence shown here is derived from an EMBL/GenBank/DDBJ whole genome shotgun (WGS) entry which is preliminary data.</text>
</comment>
<dbReference type="Gene3D" id="1.10.287.70">
    <property type="match status" value="1"/>
</dbReference>
<organism evidence="3 4">
    <name type="scientific">Thioclava atlantica</name>
    <dbReference type="NCBI Taxonomy" id="1317124"/>
    <lineage>
        <taxon>Bacteria</taxon>
        <taxon>Pseudomonadati</taxon>
        <taxon>Pseudomonadota</taxon>
        <taxon>Alphaproteobacteria</taxon>
        <taxon>Rhodobacterales</taxon>
        <taxon>Paracoccaceae</taxon>
        <taxon>Thioclava</taxon>
    </lineage>
</organism>
<keyword evidence="1" id="KW-0472">Membrane</keyword>
<dbReference type="RefSeq" id="WP_038148889.1">
    <property type="nucleotide sequence ID" value="NZ_AQRC01000025.1"/>
</dbReference>
<proteinExistence type="predicted"/>
<keyword evidence="1" id="KW-0812">Transmembrane</keyword>
<name>A0A085TRG4_9RHOB</name>
<dbReference type="InterPro" id="IPR013099">
    <property type="entry name" value="K_chnl_dom"/>
</dbReference>
<protein>
    <submittedName>
        <fullName evidence="3">Ion transport 2 domain-containing protein</fullName>
    </submittedName>
</protein>
<feature type="transmembrane region" description="Helical" evidence="1">
    <location>
        <begin position="108"/>
        <end position="129"/>
    </location>
</feature>
<feature type="domain" description="Potassium channel" evidence="2">
    <location>
        <begin position="62"/>
        <end position="133"/>
    </location>
</feature>
<dbReference type="EMBL" id="AQRC01000025">
    <property type="protein sequence ID" value="KFE33311.1"/>
    <property type="molecule type" value="Genomic_DNA"/>
</dbReference>
<dbReference type="eggNOG" id="ENOG5032YV7">
    <property type="taxonomic scope" value="Bacteria"/>
</dbReference>
<keyword evidence="1" id="KW-1133">Transmembrane helix</keyword>
<dbReference type="SUPFAM" id="SSF81324">
    <property type="entry name" value="Voltage-gated potassium channels"/>
    <property type="match status" value="1"/>
</dbReference>
<feature type="transmembrane region" description="Helical" evidence="1">
    <location>
        <begin position="49"/>
        <end position="72"/>
    </location>
</feature>
<dbReference type="Proteomes" id="UP000028607">
    <property type="component" value="Unassembled WGS sequence"/>
</dbReference>
<keyword evidence="4" id="KW-1185">Reference proteome</keyword>
<evidence type="ECO:0000256" key="1">
    <source>
        <dbReference type="SAM" id="Phobius"/>
    </source>
</evidence>